<dbReference type="RefSeq" id="XP_033399262.1">
    <property type="nucleotide sequence ID" value="XM_033535645.1"/>
</dbReference>
<evidence type="ECO:0000313" key="1">
    <source>
        <dbReference type="EMBL" id="KAF2143550.1"/>
    </source>
</evidence>
<sequence length="116" mass="12711">MAGDARRGKGGRSTRGRMGGCFLYILCPLPASSRTWRLGEASRLWLAWKSKHLAFPNPLTQCRSLPIGDAHDSVPFIDDRPRLQLTYVRRCVLGPASVSASTVCGGQKEFQGPPQI</sequence>
<name>A0A6A6BHE2_9PEZI</name>
<proteinExistence type="predicted"/>
<reference evidence="1" key="1">
    <citation type="journal article" date="2020" name="Stud. Mycol.">
        <title>101 Dothideomycetes genomes: a test case for predicting lifestyles and emergence of pathogens.</title>
        <authorList>
            <person name="Haridas S."/>
            <person name="Albert R."/>
            <person name="Binder M."/>
            <person name="Bloem J."/>
            <person name="Labutti K."/>
            <person name="Salamov A."/>
            <person name="Andreopoulos B."/>
            <person name="Baker S."/>
            <person name="Barry K."/>
            <person name="Bills G."/>
            <person name="Bluhm B."/>
            <person name="Cannon C."/>
            <person name="Castanera R."/>
            <person name="Culley D."/>
            <person name="Daum C."/>
            <person name="Ezra D."/>
            <person name="Gonzalez J."/>
            <person name="Henrissat B."/>
            <person name="Kuo A."/>
            <person name="Liang C."/>
            <person name="Lipzen A."/>
            <person name="Lutzoni F."/>
            <person name="Magnuson J."/>
            <person name="Mondo S."/>
            <person name="Nolan M."/>
            <person name="Ohm R."/>
            <person name="Pangilinan J."/>
            <person name="Park H.-J."/>
            <person name="Ramirez L."/>
            <person name="Alfaro M."/>
            <person name="Sun H."/>
            <person name="Tritt A."/>
            <person name="Yoshinaga Y."/>
            <person name="Zwiers L.-H."/>
            <person name="Turgeon B."/>
            <person name="Goodwin S."/>
            <person name="Spatafora J."/>
            <person name="Crous P."/>
            <person name="Grigoriev I."/>
        </authorList>
    </citation>
    <scope>NUCLEOTIDE SEQUENCE</scope>
    <source>
        <strain evidence="1">CBS 121167</strain>
    </source>
</reference>
<keyword evidence="2" id="KW-1185">Reference proteome</keyword>
<protein>
    <submittedName>
        <fullName evidence="1">Uncharacterized protein</fullName>
    </submittedName>
</protein>
<accession>A0A6A6BHE2</accession>
<dbReference type="EMBL" id="ML995481">
    <property type="protein sequence ID" value="KAF2143550.1"/>
    <property type="molecule type" value="Genomic_DNA"/>
</dbReference>
<dbReference type="GeneID" id="54293139"/>
<dbReference type="AlphaFoldDB" id="A0A6A6BHE2"/>
<gene>
    <name evidence="1" type="ORF">K452DRAFT_159196</name>
</gene>
<dbReference type="Proteomes" id="UP000799438">
    <property type="component" value="Unassembled WGS sequence"/>
</dbReference>
<evidence type="ECO:0000313" key="2">
    <source>
        <dbReference type="Proteomes" id="UP000799438"/>
    </source>
</evidence>
<organism evidence="1 2">
    <name type="scientific">Aplosporella prunicola CBS 121167</name>
    <dbReference type="NCBI Taxonomy" id="1176127"/>
    <lineage>
        <taxon>Eukaryota</taxon>
        <taxon>Fungi</taxon>
        <taxon>Dikarya</taxon>
        <taxon>Ascomycota</taxon>
        <taxon>Pezizomycotina</taxon>
        <taxon>Dothideomycetes</taxon>
        <taxon>Dothideomycetes incertae sedis</taxon>
        <taxon>Botryosphaeriales</taxon>
        <taxon>Aplosporellaceae</taxon>
        <taxon>Aplosporella</taxon>
    </lineage>
</organism>